<name>A0ABQ9W527_SAGOE</name>
<proteinExistence type="predicted"/>
<dbReference type="EMBL" id="JASSZA010000002">
    <property type="protein sequence ID" value="KAK2116732.1"/>
    <property type="molecule type" value="Genomic_DNA"/>
</dbReference>
<keyword evidence="4" id="KW-1185">Reference proteome</keyword>
<feature type="region of interest" description="Disordered" evidence="1">
    <location>
        <begin position="169"/>
        <end position="192"/>
    </location>
</feature>
<evidence type="ECO:0000313" key="4">
    <source>
        <dbReference type="Proteomes" id="UP001266305"/>
    </source>
</evidence>
<evidence type="ECO:0000313" key="3">
    <source>
        <dbReference type="EMBL" id="KAK2116732.1"/>
    </source>
</evidence>
<evidence type="ECO:0000256" key="2">
    <source>
        <dbReference type="SAM" id="SignalP"/>
    </source>
</evidence>
<sequence length="275" mass="29455">MAGDLMKMATAFLRGLLGLAPLAQRCPAGRDSDNDSELEDAAIKKERQSLREKHLKISELLSQQRSRRSRFCTAAWANRCLPKWASSTRCPRKASKSKLKAGTLLRPLVQQLKVVASSTAEPPAKDPAQASEGLTADNTGLNGKAAQTQWPCSVRASLSSHICSGLANDGGGARGQGSSSSSLAPNPELGPQPALHVQVQVNNSNNKKGTFTDDLHMLVDEWTSKTVGVAQLKPMLNQQKQTQNLQDMEAQAGRAGPGKARAHQELGFSTLQIGR</sequence>
<protein>
    <submittedName>
        <fullName evidence="3">Uncharacterized protein</fullName>
    </submittedName>
</protein>
<evidence type="ECO:0000256" key="1">
    <source>
        <dbReference type="SAM" id="MobiDB-lite"/>
    </source>
</evidence>
<feature type="region of interest" description="Disordered" evidence="1">
    <location>
        <begin position="116"/>
        <end position="142"/>
    </location>
</feature>
<gene>
    <name evidence="3" type="ORF">P7K49_003618</name>
</gene>
<accession>A0ABQ9W527</accession>
<keyword evidence="2" id="KW-0732">Signal</keyword>
<reference evidence="3 4" key="1">
    <citation type="submission" date="2023-05" db="EMBL/GenBank/DDBJ databases">
        <title>B98-5 Cell Line De Novo Hybrid Assembly: An Optical Mapping Approach.</title>
        <authorList>
            <person name="Kananen K."/>
            <person name="Auerbach J.A."/>
            <person name="Kautto E."/>
            <person name="Blachly J.S."/>
        </authorList>
    </citation>
    <scope>NUCLEOTIDE SEQUENCE [LARGE SCALE GENOMIC DNA]</scope>
    <source>
        <strain evidence="3">B95-8</strain>
        <tissue evidence="3">Cell line</tissue>
    </source>
</reference>
<dbReference type="Proteomes" id="UP001266305">
    <property type="component" value="Unassembled WGS sequence"/>
</dbReference>
<organism evidence="3 4">
    <name type="scientific">Saguinus oedipus</name>
    <name type="common">Cotton-top tamarin</name>
    <name type="synonym">Oedipomidas oedipus</name>
    <dbReference type="NCBI Taxonomy" id="9490"/>
    <lineage>
        <taxon>Eukaryota</taxon>
        <taxon>Metazoa</taxon>
        <taxon>Chordata</taxon>
        <taxon>Craniata</taxon>
        <taxon>Vertebrata</taxon>
        <taxon>Euteleostomi</taxon>
        <taxon>Mammalia</taxon>
        <taxon>Eutheria</taxon>
        <taxon>Euarchontoglires</taxon>
        <taxon>Primates</taxon>
        <taxon>Haplorrhini</taxon>
        <taxon>Platyrrhini</taxon>
        <taxon>Cebidae</taxon>
        <taxon>Callitrichinae</taxon>
        <taxon>Saguinus</taxon>
    </lineage>
</organism>
<feature type="signal peptide" evidence="2">
    <location>
        <begin position="1"/>
        <end position="28"/>
    </location>
</feature>
<feature type="chain" id="PRO_5045789583" evidence="2">
    <location>
        <begin position="29"/>
        <end position="275"/>
    </location>
</feature>
<comment type="caution">
    <text evidence="3">The sequence shown here is derived from an EMBL/GenBank/DDBJ whole genome shotgun (WGS) entry which is preliminary data.</text>
</comment>